<sequence>MTDEDVPESLEADEATKEDDRYNRRPFNEKHYPLSRYLFPHWVVYVAWFVCVVVIVTSALLTMICGLAFGRVKSLVWIGCVALIFLISFLLVQPRTYNQSLMDETRAECQRQGNLHFMSFGDRRKYRRTQRMYRPVPLRDYKRLREKEQIRAKLVDMSRDLFLYSVYLITLLWVAMADVDDIAFYSTQSILHMVIEGDYAEKDSVKFEDINSVNSLVSYINLTLLPALHASEWYNGADLGETGTTADMTTRLLGVPRLRQLRTVLGSCKSSGAISNQSDCSSEISSSSMDRYNYGIGWNPFNQSTSKESRTTLPWMYQDMWQTKSLVYFGEYATYHGGGYVSPLGRNLKNSQVVLKFLQHFNWLDRHTRAVFIEFTTYNINRNLFNVVHLLTEWSVSSAWTTSYNGHCGYIKFPPKIQTVKLLVLGGEHGTMWLISSLLFLLMLCLLMLRQFLILRKISSREFFKSWWNIIDIIIIALGFSAILFYFFRSIYVSSLVKMLEAADGNEFVSFFFAVQYDFLLTVLIAILVCLSTGRLWKLLRFGESFRTVETTIIQLSR</sequence>
<evidence type="ECO:0000259" key="7">
    <source>
        <dbReference type="Pfam" id="PF08016"/>
    </source>
</evidence>
<dbReference type="Pfam" id="PF08016">
    <property type="entry name" value="PKD_channel"/>
    <property type="match status" value="1"/>
</dbReference>
<comment type="similarity">
    <text evidence="2">Belongs to the polycystin family.</text>
</comment>
<feature type="transmembrane region" description="Helical" evidence="6">
    <location>
        <begin position="508"/>
        <end position="531"/>
    </location>
</feature>
<dbReference type="Proteomes" id="UP001153148">
    <property type="component" value="Unassembled WGS sequence"/>
</dbReference>
<dbReference type="Pfam" id="PF20519">
    <property type="entry name" value="Polycystin_dom"/>
    <property type="match status" value="1"/>
</dbReference>
<evidence type="ECO:0000256" key="6">
    <source>
        <dbReference type="SAM" id="Phobius"/>
    </source>
</evidence>
<evidence type="ECO:0000313" key="10">
    <source>
        <dbReference type="Proteomes" id="UP001153148"/>
    </source>
</evidence>
<evidence type="ECO:0000256" key="3">
    <source>
        <dbReference type="ARBA" id="ARBA00022692"/>
    </source>
</evidence>
<gene>
    <name evidence="9" type="ORF">TPAB3V08_LOCUS8100</name>
</gene>
<proteinExistence type="inferred from homology"/>
<protein>
    <submittedName>
        <fullName evidence="9">Uncharacterized protein</fullName>
    </submittedName>
</protein>
<evidence type="ECO:0000256" key="1">
    <source>
        <dbReference type="ARBA" id="ARBA00004141"/>
    </source>
</evidence>
<dbReference type="EMBL" id="CAJPIN010014741">
    <property type="protein sequence ID" value="CAG2061145.1"/>
    <property type="molecule type" value="Genomic_DNA"/>
</dbReference>
<keyword evidence="3 6" id="KW-0812">Transmembrane</keyword>
<feature type="transmembrane region" description="Helical" evidence="6">
    <location>
        <begin position="467"/>
        <end position="488"/>
    </location>
</feature>
<dbReference type="InterPro" id="IPR013122">
    <property type="entry name" value="PKD1_2_channel"/>
</dbReference>
<feature type="domain" description="Polycystin" evidence="8">
    <location>
        <begin position="207"/>
        <end position="400"/>
    </location>
</feature>
<comment type="subcellular location">
    <subcellularLocation>
        <location evidence="1">Membrane</location>
        <topology evidence="1">Multi-pass membrane protein</topology>
    </subcellularLocation>
</comment>
<accession>A0ABN7P6V8</accession>
<evidence type="ECO:0000259" key="8">
    <source>
        <dbReference type="Pfam" id="PF20519"/>
    </source>
</evidence>
<dbReference type="PANTHER" id="PTHR10877">
    <property type="entry name" value="POLYCYSTIN FAMILY MEMBER"/>
    <property type="match status" value="1"/>
</dbReference>
<feature type="transmembrane region" description="Helical" evidence="6">
    <location>
        <begin position="161"/>
        <end position="179"/>
    </location>
</feature>
<feature type="transmembrane region" description="Helical" evidence="6">
    <location>
        <begin position="42"/>
        <end position="69"/>
    </location>
</feature>
<evidence type="ECO:0000256" key="4">
    <source>
        <dbReference type="ARBA" id="ARBA00022989"/>
    </source>
</evidence>
<feature type="transmembrane region" description="Helical" evidence="6">
    <location>
        <begin position="432"/>
        <end position="455"/>
    </location>
</feature>
<dbReference type="InterPro" id="IPR051223">
    <property type="entry name" value="Polycystin"/>
</dbReference>
<comment type="caution">
    <text evidence="9">The sequence shown here is derived from an EMBL/GenBank/DDBJ whole genome shotgun (WGS) entry which is preliminary data.</text>
</comment>
<dbReference type="InterPro" id="IPR046791">
    <property type="entry name" value="Polycystin_dom"/>
</dbReference>
<organism evidence="9 10">
    <name type="scientific">Timema podura</name>
    <name type="common">Walking stick</name>
    <dbReference type="NCBI Taxonomy" id="61482"/>
    <lineage>
        <taxon>Eukaryota</taxon>
        <taxon>Metazoa</taxon>
        <taxon>Ecdysozoa</taxon>
        <taxon>Arthropoda</taxon>
        <taxon>Hexapoda</taxon>
        <taxon>Insecta</taxon>
        <taxon>Pterygota</taxon>
        <taxon>Neoptera</taxon>
        <taxon>Polyneoptera</taxon>
        <taxon>Phasmatodea</taxon>
        <taxon>Timematodea</taxon>
        <taxon>Timematoidea</taxon>
        <taxon>Timematidae</taxon>
        <taxon>Timema</taxon>
    </lineage>
</organism>
<feature type="domain" description="Polycystin cation channel PKD1/PKD2" evidence="7">
    <location>
        <begin position="434"/>
        <end position="554"/>
    </location>
</feature>
<evidence type="ECO:0000256" key="5">
    <source>
        <dbReference type="ARBA" id="ARBA00023136"/>
    </source>
</evidence>
<evidence type="ECO:0000256" key="2">
    <source>
        <dbReference type="ARBA" id="ARBA00007200"/>
    </source>
</evidence>
<evidence type="ECO:0000313" key="9">
    <source>
        <dbReference type="EMBL" id="CAG2061145.1"/>
    </source>
</evidence>
<name>A0ABN7P6V8_TIMPD</name>
<feature type="transmembrane region" description="Helical" evidence="6">
    <location>
        <begin position="75"/>
        <end position="92"/>
    </location>
</feature>
<keyword evidence="10" id="KW-1185">Reference proteome</keyword>
<keyword evidence="5 6" id="KW-0472">Membrane</keyword>
<dbReference type="PANTHER" id="PTHR10877:SF150">
    <property type="entry name" value="REJ DOMAIN-CONTAINING PROTEIN"/>
    <property type="match status" value="1"/>
</dbReference>
<keyword evidence="4 6" id="KW-1133">Transmembrane helix</keyword>
<reference evidence="9" key="1">
    <citation type="submission" date="2021-03" db="EMBL/GenBank/DDBJ databases">
        <authorList>
            <person name="Tran Van P."/>
        </authorList>
    </citation>
    <scope>NUCLEOTIDE SEQUENCE</scope>
</reference>